<feature type="transmembrane region" description="Helical" evidence="10">
    <location>
        <begin position="108"/>
        <end position="126"/>
    </location>
</feature>
<feature type="transmembrane region" description="Helical" evidence="10">
    <location>
        <begin position="138"/>
        <end position="154"/>
    </location>
</feature>
<keyword evidence="2" id="KW-0813">Transport</keyword>
<evidence type="ECO:0000256" key="10">
    <source>
        <dbReference type="SAM" id="Phobius"/>
    </source>
</evidence>
<feature type="compositionally biased region" description="Basic residues" evidence="9">
    <location>
        <begin position="1"/>
        <end position="14"/>
    </location>
</feature>
<dbReference type="VEuPathDB" id="FungiDB:DNF11_1942"/>
<dbReference type="Proteomes" id="UP000269793">
    <property type="component" value="Chromosome III"/>
</dbReference>
<feature type="domain" description="ABC transporter" evidence="11">
    <location>
        <begin position="1237"/>
        <end position="1482"/>
    </location>
</feature>
<accession>A0A3G2S6G1</accession>
<evidence type="ECO:0000256" key="7">
    <source>
        <dbReference type="ARBA" id="ARBA00022989"/>
    </source>
</evidence>
<evidence type="ECO:0000313" key="13">
    <source>
        <dbReference type="EMBL" id="AYO42892.1"/>
    </source>
</evidence>
<evidence type="ECO:0000256" key="4">
    <source>
        <dbReference type="ARBA" id="ARBA00022737"/>
    </source>
</evidence>
<feature type="region of interest" description="Disordered" evidence="9">
    <location>
        <begin position="1"/>
        <end position="25"/>
    </location>
</feature>
<dbReference type="OrthoDB" id="6500128at2759"/>
<dbReference type="InterPro" id="IPR011527">
    <property type="entry name" value="ABC1_TM_dom"/>
</dbReference>
<evidence type="ECO:0000256" key="8">
    <source>
        <dbReference type="ARBA" id="ARBA00023136"/>
    </source>
</evidence>
<dbReference type="SUPFAM" id="SSF52540">
    <property type="entry name" value="P-loop containing nucleoside triphosphate hydrolases"/>
    <property type="match status" value="2"/>
</dbReference>
<keyword evidence="4" id="KW-0677">Repeat</keyword>
<organism evidence="13 14">
    <name type="scientific">Malassezia restricta (strain ATCC 96810 / NBRC 103918 / CBS 7877)</name>
    <name type="common">Seborrheic dermatitis infection agent</name>
    <dbReference type="NCBI Taxonomy" id="425264"/>
    <lineage>
        <taxon>Eukaryota</taxon>
        <taxon>Fungi</taxon>
        <taxon>Dikarya</taxon>
        <taxon>Basidiomycota</taxon>
        <taxon>Ustilaginomycotina</taxon>
        <taxon>Malasseziomycetes</taxon>
        <taxon>Malasseziales</taxon>
        <taxon>Malasseziaceae</taxon>
        <taxon>Malassezia</taxon>
    </lineage>
</organism>
<dbReference type="CDD" id="cd18604">
    <property type="entry name" value="ABC_6TM_VMR1_D2_like"/>
    <property type="match status" value="1"/>
</dbReference>
<dbReference type="InterPro" id="IPR003439">
    <property type="entry name" value="ABC_transporter-like_ATP-bd"/>
</dbReference>
<protein>
    <submittedName>
        <fullName evidence="13">ATP-dependent bile acid permease</fullName>
    </submittedName>
</protein>
<dbReference type="FunFam" id="1.20.1560.10:FF:000013">
    <property type="entry name" value="ABC transporter C family member 2"/>
    <property type="match status" value="1"/>
</dbReference>
<dbReference type="SMART" id="SM00382">
    <property type="entry name" value="AAA"/>
    <property type="match status" value="2"/>
</dbReference>
<keyword evidence="3 10" id="KW-0812">Transmembrane</keyword>
<feature type="transmembrane region" description="Helical" evidence="10">
    <location>
        <begin position="1065"/>
        <end position="1083"/>
    </location>
</feature>
<dbReference type="InterPro" id="IPR036640">
    <property type="entry name" value="ABC1_TM_sf"/>
</dbReference>
<evidence type="ECO:0000256" key="2">
    <source>
        <dbReference type="ARBA" id="ARBA00022448"/>
    </source>
</evidence>
<feature type="transmembrane region" description="Helical" evidence="10">
    <location>
        <begin position="84"/>
        <end position="101"/>
    </location>
</feature>
<evidence type="ECO:0000313" key="14">
    <source>
        <dbReference type="Proteomes" id="UP000269793"/>
    </source>
</evidence>
<keyword evidence="14" id="KW-1185">Reference proteome</keyword>
<feature type="transmembrane region" description="Helical" evidence="10">
    <location>
        <begin position="964"/>
        <end position="984"/>
    </location>
</feature>
<dbReference type="PROSITE" id="PS00211">
    <property type="entry name" value="ABC_TRANSPORTER_1"/>
    <property type="match status" value="2"/>
</dbReference>
<dbReference type="PANTHER" id="PTHR24223:SF353">
    <property type="entry name" value="ABC TRANSPORTER ATP-BINDING PROTEIN_PERMEASE VMR1-RELATED"/>
    <property type="match status" value="1"/>
</dbReference>
<dbReference type="PANTHER" id="PTHR24223">
    <property type="entry name" value="ATP-BINDING CASSETTE SUB-FAMILY C"/>
    <property type="match status" value="1"/>
</dbReference>
<dbReference type="InterPro" id="IPR017871">
    <property type="entry name" value="ABC_transporter-like_CS"/>
</dbReference>
<keyword evidence="5" id="KW-0547">Nucleotide-binding</keyword>
<dbReference type="Pfam" id="PF00664">
    <property type="entry name" value="ABC_membrane"/>
    <property type="match status" value="2"/>
</dbReference>
<gene>
    <name evidence="13" type="primary">YBT1_1</name>
    <name evidence="13" type="ORF">DNF11_1942</name>
</gene>
<dbReference type="GO" id="GO:0140359">
    <property type="term" value="F:ABC-type transporter activity"/>
    <property type="evidence" value="ECO:0007669"/>
    <property type="project" value="InterPro"/>
</dbReference>
<keyword evidence="8 10" id="KW-0472">Membrane</keyword>
<feature type="transmembrane region" description="Helical" evidence="10">
    <location>
        <begin position="1146"/>
        <end position="1167"/>
    </location>
</feature>
<feature type="transmembrane region" description="Helical" evidence="10">
    <location>
        <begin position="1173"/>
        <end position="1194"/>
    </location>
</feature>
<feature type="transmembrane region" description="Helical" evidence="10">
    <location>
        <begin position="1041"/>
        <end position="1059"/>
    </location>
</feature>
<dbReference type="PROSITE" id="PS50929">
    <property type="entry name" value="ABC_TM1F"/>
    <property type="match status" value="2"/>
</dbReference>
<feature type="domain" description="ABC transporter" evidence="11">
    <location>
        <begin position="593"/>
        <end position="836"/>
    </location>
</feature>
<evidence type="ECO:0000259" key="12">
    <source>
        <dbReference type="PROSITE" id="PS50929"/>
    </source>
</evidence>
<dbReference type="InterPro" id="IPR050173">
    <property type="entry name" value="ABC_transporter_C-like"/>
</dbReference>
<evidence type="ECO:0000256" key="3">
    <source>
        <dbReference type="ARBA" id="ARBA00022692"/>
    </source>
</evidence>
<dbReference type="GO" id="GO:0016887">
    <property type="term" value="F:ATP hydrolysis activity"/>
    <property type="evidence" value="ECO:0007669"/>
    <property type="project" value="InterPro"/>
</dbReference>
<sequence>MLFARLHRRRHKPRAPPAAPRHTPTERVLEAETAVILEEANSLARDDQAYRDSLRAPSYLRTDMVVCACLASGQILLFRHTNKIWHIYTLYAFLLCVYACYTRQSLFFYKLGLVVPYAIVTCFHVRSLWLQGTLHSEWYQALGILIALLSLLLRRRLDTIPAKMAFLATNDESERGTVRISEALPPSEAYASLLGRITYLFITPFLWRQYFAPTTFDAIPQLPLKYRAAVIVSHVRLNANKMHTSLLYRLWLALGSTTTRQITLSFFRACFRIVPIACLSQLLDFASRRDDAKARGEEPPPLHIGLFWTGALFSAQLIEFLLEMNVYHAGRTQSIELRSFLSTELFSKILRRDVLGAKAPESSARMSDGHIASLLAVDMFKIDSFMAFVHQPVVEYPLTILFCSLYLFHLLGPSALVGLSVLIVTAPLQTQLSKFMVRVQDSILQATDARLDLVNEVFLCIKTVKFFAWEKPFLDRLYASRAKELVMLARNNLISVTYNFIFVGMPMMVTIATFGTYTYVFGHPLTAKTAFTALSIFTSLRLPLSDLPEMIVLMLGAIVSVRRIDAFLKTQDTSKYEQLQATNEDVHPATSYLGFHNATFAYNPQDPHSFRLSRLNCRFPIGKLSVVLGPVGSGKTCLLLSLMGEVHRLEGTTFTPRPANRSMLRSHPQMNLTESVAYCTQNAWLLGTTVRENILFGTEYNEERYREVLYACALEPDLDILEHHDETEVGEKGTSLSGGQKARIALARSFYSYARHILIDDALSAVDAQTAEHLYHHCFHGPLGKDRTIVLVTHSVSLVLPTAVYAVVMDNGRISAEGKPMDLIQTGRINSTLQDPVPVAPFFQAENSASSEQEAKWKAANKRRARKNKFANAESIDRKARGMELYVLYMKSAAQRTSIAVGLWLLLLCMYVIVRTSDIMSNAWLKKWASTYETDVSAFDYLVQMLHIFHEEPAPGMDRTKYYLFHYILLVFLFILVSTLRDLLQYYISLRASRLLYSRVLHGLLYACPRFFDVTPIGRIMNRLSKDVETVDQDMAPSLRMMIEAVVTLAAILGIICWATPSFLYMAGFVLILYYVIASLYLGSSRELKRIESVERSPLFTLLGETLAGTITIRAFGDSERVIRRCLHVVDRTHRAFLYLWYENRWLSMCVDFMGAIVTCITATLLVTTGADAALTGFTLAYAVLIVQTVLRIVRRYTTTEINLNSVERLQEYLDVPSESQGGEEPPAHWPSSTGMIHVRDLSVRYGPEHPLALSRVTFDIQPGHKIGIVGRTGSGKSTLSLAFFRFLEAENGSITIDGIDISHITLESLRRRLTIIPQDSQLFRGTIRSNLDPFGVCDDGDMWFALQRCQLAATGSSPRVPGAGSVVKSLDDPVEQGGSNFSAGQRQLLSLARGMLKMRESRILILDESTANLDAESDALIQRTIREQMAPGATILTVAHRLKTIIDYDKVLVLGKGRVLEYDSPSRLLANPDSTFHMLCERTGDLAQLKAAADQALATSTL</sequence>
<dbReference type="GO" id="GO:0005524">
    <property type="term" value="F:ATP binding"/>
    <property type="evidence" value="ECO:0007669"/>
    <property type="project" value="UniProtKB-KW"/>
</dbReference>
<evidence type="ECO:0000259" key="11">
    <source>
        <dbReference type="PROSITE" id="PS50893"/>
    </source>
</evidence>
<proteinExistence type="predicted"/>
<dbReference type="CDD" id="cd03244">
    <property type="entry name" value="ABCC_MRP_domain2"/>
    <property type="match status" value="1"/>
</dbReference>
<feature type="transmembrane region" description="Helical" evidence="10">
    <location>
        <begin position="496"/>
        <end position="520"/>
    </location>
</feature>
<dbReference type="EMBL" id="CP033150">
    <property type="protein sequence ID" value="AYO42892.1"/>
    <property type="molecule type" value="Genomic_DNA"/>
</dbReference>
<keyword evidence="6" id="KW-0067">ATP-binding</keyword>
<dbReference type="GO" id="GO:0000329">
    <property type="term" value="C:fungal-type vacuole membrane"/>
    <property type="evidence" value="ECO:0007669"/>
    <property type="project" value="TreeGrafter"/>
</dbReference>
<dbReference type="Gene3D" id="3.40.50.300">
    <property type="entry name" value="P-loop containing nucleotide triphosphate hydrolases"/>
    <property type="match status" value="2"/>
</dbReference>
<dbReference type="CDD" id="cd03250">
    <property type="entry name" value="ABCC_MRP_domain1"/>
    <property type="match status" value="1"/>
</dbReference>
<feature type="transmembrane region" description="Helical" evidence="10">
    <location>
        <begin position="540"/>
        <end position="561"/>
    </location>
</feature>
<feature type="domain" description="ABC transmembrane type-1" evidence="12">
    <location>
        <begin position="262"/>
        <end position="556"/>
    </location>
</feature>
<dbReference type="FunFam" id="3.40.50.300:FF:000630">
    <property type="entry name" value="ATP-binding cassette (ABC) transporter, putative"/>
    <property type="match status" value="1"/>
</dbReference>
<feature type="domain" description="ABC transmembrane type-1" evidence="12">
    <location>
        <begin position="905"/>
        <end position="1193"/>
    </location>
</feature>
<dbReference type="Gene3D" id="1.20.1560.10">
    <property type="entry name" value="ABC transporter type 1, transmembrane domain"/>
    <property type="match status" value="2"/>
</dbReference>
<feature type="transmembrane region" description="Helical" evidence="10">
    <location>
        <begin position="406"/>
        <end position="428"/>
    </location>
</feature>
<dbReference type="PROSITE" id="PS50893">
    <property type="entry name" value="ABC_TRANSPORTER_2"/>
    <property type="match status" value="2"/>
</dbReference>
<reference evidence="13 14" key="1">
    <citation type="submission" date="2018-10" db="EMBL/GenBank/DDBJ databases">
        <title>Complete genome sequence of Malassezia restricta CBS 7877.</title>
        <authorList>
            <person name="Morand S.C."/>
            <person name="Bertignac M."/>
            <person name="Iltis A."/>
            <person name="Kolder I."/>
            <person name="Pirovano W."/>
            <person name="Jourdain R."/>
            <person name="Clavaud C."/>
        </authorList>
    </citation>
    <scope>NUCLEOTIDE SEQUENCE [LARGE SCALE GENOMIC DNA]</scope>
    <source>
        <strain evidence="13 14">CBS 7877</strain>
    </source>
</reference>
<dbReference type="InterPro" id="IPR003593">
    <property type="entry name" value="AAA+_ATPase"/>
</dbReference>
<dbReference type="InterPro" id="IPR027417">
    <property type="entry name" value="P-loop_NTPase"/>
</dbReference>
<evidence type="ECO:0000256" key="1">
    <source>
        <dbReference type="ARBA" id="ARBA00004141"/>
    </source>
</evidence>
<feature type="transmembrane region" description="Helical" evidence="10">
    <location>
        <begin position="897"/>
        <end position="914"/>
    </location>
</feature>
<dbReference type="CDD" id="cd18596">
    <property type="entry name" value="ABC_6TM_VMR1_D1_like"/>
    <property type="match status" value="1"/>
</dbReference>
<keyword evidence="7 10" id="KW-1133">Transmembrane helix</keyword>
<evidence type="ECO:0000256" key="9">
    <source>
        <dbReference type="SAM" id="MobiDB-lite"/>
    </source>
</evidence>
<evidence type="ECO:0000256" key="5">
    <source>
        <dbReference type="ARBA" id="ARBA00022741"/>
    </source>
</evidence>
<name>A0A3G2S6G1_MALR7</name>
<evidence type="ECO:0000256" key="6">
    <source>
        <dbReference type="ARBA" id="ARBA00022840"/>
    </source>
</evidence>
<dbReference type="Pfam" id="PF00005">
    <property type="entry name" value="ABC_tran"/>
    <property type="match status" value="2"/>
</dbReference>
<dbReference type="SUPFAM" id="SSF90123">
    <property type="entry name" value="ABC transporter transmembrane region"/>
    <property type="match status" value="2"/>
</dbReference>
<comment type="subcellular location">
    <subcellularLocation>
        <location evidence="1">Membrane</location>
        <topology evidence="1">Multi-pass membrane protein</topology>
    </subcellularLocation>
</comment>
<dbReference type="STRING" id="425264.A0A3G2S6G1"/>